<evidence type="ECO:0000313" key="2">
    <source>
        <dbReference type="Proteomes" id="UP000782610"/>
    </source>
</evidence>
<protein>
    <recommendedName>
        <fullName evidence="3">Glutamine amidotransferase domain-containing protein</fullName>
    </recommendedName>
</protein>
<evidence type="ECO:0008006" key="3">
    <source>
        <dbReference type="Google" id="ProtNLM"/>
    </source>
</evidence>
<name>A0A933L714_9HYPH</name>
<dbReference type="AlphaFoldDB" id="A0A933L714"/>
<dbReference type="InterPro" id="IPR029062">
    <property type="entry name" value="Class_I_gatase-like"/>
</dbReference>
<dbReference type="EMBL" id="JACRAF010000069">
    <property type="protein sequence ID" value="MBI4924183.1"/>
    <property type="molecule type" value="Genomic_DNA"/>
</dbReference>
<dbReference type="Gene3D" id="3.40.50.880">
    <property type="match status" value="1"/>
</dbReference>
<reference evidence="1" key="1">
    <citation type="submission" date="2020-07" db="EMBL/GenBank/DDBJ databases">
        <title>Huge and variable diversity of episymbiotic CPR bacteria and DPANN archaea in groundwater ecosystems.</title>
        <authorList>
            <person name="He C.Y."/>
            <person name="Keren R."/>
            <person name="Whittaker M."/>
            <person name="Farag I.F."/>
            <person name="Doudna J."/>
            <person name="Cate J.H.D."/>
            <person name="Banfield J.F."/>
        </authorList>
    </citation>
    <scope>NUCLEOTIDE SEQUENCE</scope>
    <source>
        <strain evidence="1">NC_groundwater_1586_Pr3_B-0.1um_66_15</strain>
    </source>
</reference>
<dbReference type="SUPFAM" id="SSF52317">
    <property type="entry name" value="Class I glutamine amidotransferase-like"/>
    <property type="match status" value="1"/>
</dbReference>
<accession>A0A933L714</accession>
<gene>
    <name evidence="1" type="ORF">HY834_20805</name>
</gene>
<proteinExistence type="predicted"/>
<evidence type="ECO:0000313" key="1">
    <source>
        <dbReference type="EMBL" id="MBI4924183.1"/>
    </source>
</evidence>
<sequence>MRTLSVLQHAEAEYLGLMEDHLEGRNIRFSYQRPFAAGGTVPKDASGYDGLILLGGGPYGVVSGQLLPSLAAELRLTRSFLDTGLPVIGIGLGAVILAVAAGGGADEAPLRFAVETAQRSTPDALAGHLPERFPVAAYLRDRPVLPVDAQVLATMPDSTPAIFALRGNCLGFLGHPGAKTGMIEDLIMEFAETPGGTADTMAALRAAQAEMATALGSIMVGIIEVTGLM</sequence>
<organism evidence="1 2">
    <name type="scientific">Devosia nanyangense</name>
    <dbReference type="NCBI Taxonomy" id="1228055"/>
    <lineage>
        <taxon>Bacteria</taxon>
        <taxon>Pseudomonadati</taxon>
        <taxon>Pseudomonadota</taxon>
        <taxon>Alphaproteobacteria</taxon>
        <taxon>Hyphomicrobiales</taxon>
        <taxon>Devosiaceae</taxon>
        <taxon>Devosia</taxon>
    </lineage>
</organism>
<dbReference type="Proteomes" id="UP000782610">
    <property type="component" value="Unassembled WGS sequence"/>
</dbReference>
<comment type="caution">
    <text evidence="1">The sequence shown here is derived from an EMBL/GenBank/DDBJ whole genome shotgun (WGS) entry which is preliminary data.</text>
</comment>